<dbReference type="GeneID" id="13882285"/>
<organism evidence="2 3">
    <name type="scientific">Kazachstania africana (strain ATCC 22294 / BCRC 22015 / CBS 2517 / CECT 1963 / NBRC 1671 / NRRL Y-8276)</name>
    <name type="common">Yeast</name>
    <name type="synonym">Kluyveromyces africanus</name>
    <dbReference type="NCBI Taxonomy" id="1071382"/>
    <lineage>
        <taxon>Eukaryota</taxon>
        <taxon>Fungi</taxon>
        <taxon>Dikarya</taxon>
        <taxon>Ascomycota</taxon>
        <taxon>Saccharomycotina</taxon>
        <taxon>Saccharomycetes</taxon>
        <taxon>Saccharomycetales</taxon>
        <taxon>Saccharomycetaceae</taxon>
        <taxon>Kazachstania</taxon>
    </lineage>
</organism>
<dbReference type="InterPro" id="IPR016040">
    <property type="entry name" value="NAD(P)-bd_dom"/>
</dbReference>
<dbReference type="InParanoid" id="H2AMB1"/>
<dbReference type="AlphaFoldDB" id="H2AMB1"/>
<dbReference type="RefSeq" id="XP_003954646.1">
    <property type="nucleotide sequence ID" value="XM_003954597.1"/>
</dbReference>
<dbReference type="SUPFAM" id="SSF51735">
    <property type="entry name" value="NAD(P)-binding Rossmann-fold domains"/>
    <property type="match status" value="1"/>
</dbReference>
<proteinExistence type="predicted"/>
<protein>
    <recommendedName>
        <fullName evidence="1">NAD(P)-binding domain-containing protein</fullName>
    </recommendedName>
</protein>
<keyword evidence="3" id="KW-1185">Reference proteome</keyword>
<dbReference type="Gene3D" id="3.40.50.720">
    <property type="entry name" value="NAD(P)-binding Rossmann-like Domain"/>
    <property type="match status" value="1"/>
</dbReference>
<dbReference type="eggNOG" id="KOG1203">
    <property type="taxonomic scope" value="Eukaryota"/>
</dbReference>
<dbReference type="Proteomes" id="UP000005220">
    <property type="component" value="Chromosome 1"/>
</dbReference>
<name>H2AMB1_KAZAF</name>
<evidence type="ECO:0000313" key="3">
    <source>
        <dbReference type="Proteomes" id="UP000005220"/>
    </source>
</evidence>
<dbReference type="HOGENOM" id="CLU_025711_1_2_1"/>
<dbReference type="KEGG" id="kaf:KAFR_0A00730"/>
<feature type="domain" description="NAD(P)-binding" evidence="1">
    <location>
        <begin position="8"/>
        <end position="198"/>
    </location>
</feature>
<dbReference type="Pfam" id="PF13460">
    <property type="entry name" value="NAD_binding_10"/>
    <property type="match status" value="1"/>
</dbReference>
<accession>H2AMB1</accession>
<evidence type="ECO:0000259" key="1">
    <source>
        <dbReference type="Pfam" id="PF13460"/>
    </source>
</evidence>
<dbReference type="CDD" id="cd05243">
    <property type="entry name" value="SDR_a5"/>
    <property type="match status" value="1"/>
</dbReference>
<dbReference type="PANTHER" id="PTHR15020:SF50">
    <property type="entry name" value="UPF0659 PROTEIN YMR090W"/>
    <property type="match status" value="1"/>
</dbReference>
<sequence length="222" mass="24647">MLKVAVFGATGRVGRVLVTQLKEDSTNFKTPLVLVRTSQQKKYFEQSVGVDAGLIDLENSSVDDIAHAIADCNAIVFTAGSGNKFFTVDLDGCVKVMEAAEKTGIRRFILVSALKAEDRTFWESIPGLREYYIAKRAADRDLRTRDLDYTIVQPGWLYDEKGTGLFTPVDKIDEQMEVDKSCQREDVASFIKECLTQPKNTIRKTIPLLNGTEAASTVISLL</sequence>
<dbReference type="EMBL" id="HE650821">
    <property type="protein sequence ID" value="CCF55511.1"/>
    <property type="molecule type" value="Genomic_DNA"/>
</dbReference>
<dbReference type="InterPro" id="IPR036291">
    <property type="entry name" value="NAD(P)-bd_dom_sf"/>
</dbReference>
<dbReference type="PANTHER" id="PTHR15020">
    <property type="entry name" value="FLAVIN REDUCTASE-RELATED"/>
    <property type="match status" value="1"/>
</dbReference>
<reference evidence="2 3" key="1">
    <citation type="journal article" date="2011" name="Proc. Natl. Acad. Sci. U.S.A.">
        <title>Evolutionary erosion of yeast sex chromosomes by mating-type switching accidents.</title>
        <authorList>
            <person name="Gordon J.L."/>
            <person name="Armisen D."/>
            <person name="Proux-Wera E."/>
            <person name="Oheigeartaigh S.S."/>
            <person name="Byrne K.P."/>
            <person name="Wolfe K.H."/>
        </authorList>
    </citation>
    <scope>NUCLEOTIDE SEQUENCE [LARGE SCALE GENOMIC DNA]</scope>
    <source>
        <strain evidence="3">ATCC 22294 / BCRC 22015 / CBS 2517 / CECT 1963 / NBRC 1671 / NRRL Y-8276</strain>
    </source>
</reference>
<evidence type="ECO:0000313" key="2">
    <source>
        <dbReference type="EMBL" id="CCF55511.1"/>
    </source>
</evidence>
<dbReference type="STRING" id="1071382.H2AMB1"/>
<gene>
    <name evidence="2" type="primary">KAFR0A00730</name>
    <name evidence="2" type="ORF">KAFR_0A00730</name>
</gene>
<dbReference type="OrthoDB" id="10254604at2759"/>